<dbReference type="PROSITE" id="PS51475">
    <property type="entry name" value="PROTEASOME_ALPHA_2"/>
    <property type="match status" value="1"/>
</dbReference>
<protein>
    <recommendedName>
        <fullName evidence="3">Proteasome subunit alpha</fullName>
    </recommendedName>
</protein>
<dbReference type="Proteomes" id="UP001208689">
    <property type="component" value="Chromosome"/>
</dbReference>
<sequence>MGYDRAITIFSPDGRLFQVEYAIEAVRQGTTAIGVKSKDGVIFAVEKRRLPLQEYIGSEKLFKIDDHVGVAIAGLTADARTLVDQARVHAQVNVLSYNEKVSILETTRDLCDQMQLYTQNAGVRPFGVSLLVGGVDPDNGTKLFLTDPSGAFWGYHACAIGNGSPAAREYLSKEYNPDMSLEELKKLTINTLKEVVEGDFETDRFEIAMISTEDKLWKLLSVEENQALLDSLEE</sequence>
<keyword evidence="5" id="KW-0378">Hydrolase</keyword>
<dbReference type="InterPro" id="IPR001353">
    <property type="entry name" value="Proteasome_sua/b"/>
</dbReference>
<dbReference type="CDD" id="cd01911">
    <property type="entry name" value="proteasome_alpha"/>
    <property type="match status" value="1"/>
</dbReference>
<evidence type="ECO:0000256" key="1">
    <source>
        <dbReference type="ARBA" id="ARBA00022942"/>
    </source>
</evidence>
<organism evidence="5 6">
    <name type="scientific">Candidatus Lokiarchaeum ossiferum</name>
    <dbReference type="NCBI Taxonomy" id="2951803"/>
    <lineage>
        <taxon>Archaea</taxon>
        <taxon>Promethearchaeati</taxon>
        <taxon>Promethearchaeota</taxon>
        <taxon>Promethearchaeia</taxon>
        <taxon>Promethearchaeales</taxon>
        <taxon>Promethearchaeaceae</taxon>
        <taxon>Candidatus Lokiarchaeum</taxon>
    </lineage>
</organism>
<dbReference type="InterPro" id="IPR029055">
    <property type="entry name" value="Ntn_hydrolases_N"/>
</dbReference>
<evidence type="ECO:0000313" key="5">
    <source>
        <dbReference type="EMBL" id="UYP46269.1"/>
    </source>
</evidence>
<comment type="function">
    <text evidence="3">Component of the proteasome core, a large protease complex with broad specificity involved in protein degradation.</text>
</comment>
<dbReference type="Pfam" id="PF00227">
    <property type="entry name" value="Proteasome"/>
    <property type="match status" value="1"/>
</dbReference>
<evidence type="ECO:0000256" key="2">
    <source>
        <dbReference type="PROSITE-ProRule" id="PRU00808"/>
    </source>
</evidence>
<keyword evidence="6" id="KW-1185">Reference proteome</keyword>
<dbReference type="InterPro" id="IPR050115">
    <property type="entry name" value="Proteasome_alpha"/>
</dbReference>
<dbReference type="NCBIfam" id="NF003075">
    <property type="entry name" value="PRK03996.1"/>
    <property type="match status" value="1"/>
</dbReference>
<comment type="similarity">
    <text evidence="2 3">Belongs to the peptidase T1A family.</text>
</comment>
<dbReference type="PANTHER" id="PTHR11599">
    <property type="entry name" value="PROTEASOME SUBUNIT ALPHA/BETA"/>
    <property type="match status" value="1"/>
</dbReference>
<feature type="domain" description="Proteasome alpha-type subunits" evidence="4">
    <location>
        <begin position="3"/>
        <end position="25"/>
    </location>
</feature>
<evidence type="ECO:0000259" key="4">
    <source>
        <dbReference type="PROSITE" id="PS00388"/>
    </source>
</evidence>
<gene>
    <name evidence="5" type="ORF">NEF87_002554</name>
</gene>
<accession>A0ABY6HRY4</accession>
<dbReference type="SUPFAM" id="SSF56235">
    <property type="entry name" value="N-terminal nucleophile aminohydrolases (Ntn hydrolases)"/>
    <property type="match status" value="1"/>
</dbReference>
<reference evidence="5" key="1">
    <citation type="submission" date="2022-09" db="EMBL/GenBank/DDBJ databases">
        <title>Actin cytoskeleton and complex cell architecture in an #Asgard archaeon.</title>
        <authorList>
            <person name="Ponce Toledo R.I."/>
            <person name="Schleper C."/>
            <person name="Rodrigues Oliveira T."/>
            <person name="Wollweber F."/>
            <person name="Xu J."/>
            <person name="Rittmann S."/>
            <person name="Klingl A."/>
            <person name="Pilhofer M."/>
        </authorList>
    </citation>
    <scope>NUCLEOTIDE SEQUENCE</scope>
    <source>
        <strain evidence="5">B-35</strain>
    </source>
</reference>
<comment type="subcellular location">
    <subcellularLocation>
        <location evidence="3">Cytoplasm</location>
    </subcellularLocation>
</comment>
<evidence type="ECO:0000313" key="6">
    <source>
        <dbReference type="Proteomes" id="UP001208689"/>
    </source>
</evidence>
<keyword evidence="1 2" id="KW-0647">Proteasome</keyword>
<dbReference type="GO" id="GO:0000502">
    <property type="term" value="C:proteasome complex"/>
    <property type="evidence" value="ECO:0007669"/>
    <property type="project" value="UniProtKB-KW"/>
</dbReference>
<evidence type="ECO:0000256" key="3">
    <source>
        <dbReference type="RuleBase" id="RU000552"/>
    </source>
</evidence>
<dbReference type="PROSITE" id="PS00388">
    <property type="entry name" value="PROTEASOME_ALPHA_1"/>
    <property type="match status" value="1"/>
</dbReference>
<dbReference type="EMBL" id="CP104013">
    <property type="protein sequence ID" value="UYP46269.1"/>
    <property type="molecule type" value="Genomic_DNA"/>
</dbReference>
<proteinExistence type="inferred from homology"/>
<comment type="subunit">
    <text evidence="3">The 20S proteasome core is composed of 14 alpha and 14 beta subunits that assemble into four stacked heptameric rings, resulting in a barrel-shaped structure. The two inner rings, each composed of seven catalytic beta subunits, are sandwiched by two outer rings, each composed of seven alpha subunits. The catalytic chamber with the active sites is on the inside of the barrel. Has a gated structure, the ends of the cylinder being occluded by the N-termini of the alpha-subunits. Is capped at one or both ends by the proteasome regulatory ATPase, PAN.</text>
</comment>
<dbReference type="GO" id="GO:0016787">
    <property type="term" value="F:hydrolase activity"/>
    <property type="evidence" value="ECO:0007669"/>
    <property type="project" value="UniProtKB-KW"/>
</dbReference>
<dbReference type="InterPro" id="IPR000426">
    <property type="entry name" value="Proteasome_asu_N"/>
</dbReference>
<name>A0ABY6HRY4_9ARCH</name>
<dbReference type="Gene3D" id="3.60.20.10">
    <property type="entry name" value="Glutamine Phosphoribosylpyrophosphate, subunit 1, domain 1"/>
    <property type="match status" value="1"/>
</dbReference>
<dbReference type="InterPro" id="IPR023332">
    <property type="entry name" value="Proteasome_alpha-type"/>
</dbReference>
<dbReference type="Pfam" id="PF10584">
    <property type="entry name" value="Proteasome_A_N"/>
    <property type="match status" value="1"/>
</dbReference>
<dbReference type="SMART" id="SM00948">
    <property type="entry name" value="Proteasome_A_N"/>
    <property type="match status" value="1"/>
</dbReference>